<organism evidence="1 2">
    <name type="scientific">Musa troglodytarum</name>
    <name type="common">fe'i banana</name>
    <dbReference type="NCBI Taxonomy" id="320322"/>
    <lineage>
        <taxon>Eukaryota</taxon>
        <taxon>Viridiplantae</taxon>
        <taxon>Streptophyta</taxon>
        <taxon>Embryophyta</taxon>
        <taxon>Tracheophyta</taxon>
        <taxon>Spermatophyta</taxon>
        <taxon>Magnoliopsida</taxon>
        <taxon>Liliopsida</taxon>
        <taxon>Zingiberales</taxon>
        <taxon>Musaceae</taxon>
        <taxon>Musa</taxon>
    </lineage>
</organism>
<dbReference type="EMBL" id="CP097510">
    <property type="protein sequence ID" value="URE28086.1"/>
    <property type="molecule type" value="Genomic_DNA"/>
</dbReference>
<reference evidence="1" key="1">
    <citation type="submission" date="2022-05" db="EMBL/GenBank/DDBJ databases">
        <title>The Musa troglodytarum L. genome provides insights into the mechanism of non-climacteric behaviour and enrichment of carotenoids.</title>
        <authorList>
            <person name="Wang J."/>
        </authorList>
    </citation>
    <scope>NUCLEOTIDE SEQUENCE</scope>
    <source>
        <tissue evidence="1">Leaf</tissue>
    </source>
</reference>
<dbReference type="Proteomes" id="UP001055439">
    <property type="component" value="Chromosome 8"/>
</dbReference>
<name>A0A9E7KSR3_9LILI</name>
<proteinExistence type="predicted"/>
<gene>
    <name evidence="1" type="ORF">MUK42_35045</name>
</gene>
<protein>
    <submittedName>
        <fullName evidence="1">Uncharacterized protein</fullName>
    </submittedName>
</protein>
<keyword evidence="2" id="KW-1185">Reference proteome</keyword>
<feature type="non-terminal residue" evidence="1">
    <location>
        <position position="1"/>
    </location>
</feature>
<sequence length="73" mass="8353">FNFFATDDETVPKTIVLGSTDPRSECSNFFCCISTRDNFVPRLPLTRKLRARFCLQGPKCPFRSTPCMMKQLA</sequence>
<accession>A0A9E7KSR3</accession>
<dbReference type="AlphaFoldDB" id="A0A9E7KSR3"/>
<evidence type="ECO:0000313" key="2">
    <source>
        <dbReference type="Proteomes" id="UP001055439"/>
    </source>
</evidence>
<evidence type="ECO:0000313" key="1">
    <source>
        <dbReference type="EMBL" id="URE28086.1"/>
    </source>
</evidence>